<dbReference type="GO" id="GO:0010181">
    <property type="term" value="F:FMN binding"/>
    <property type="evidence" value="ECO:0007669"/>
    <property type="project" value="TreeGrafter"/>
</dbReference>
<dbReference type="AlphaFoldDB" id="A0A7W9UIH2"/>
<dbReference type="RefSeq" id="WP_040751138.1">
    <property type="nucleotide sequence ID" value="NZ_JACHIT010000001.1"/>
</dbReference>
<gene>
    <name evidence="2" type="ORF">BJY24_003256</name>
</gene>
<dbReference type="InterPro" id="IPR029039">
    <property type="entry name" value="Flavoprotein-like_sf"/>
</dbReference>
<dbReference type="InterPro" id="IPR005025">
    <property type="entry name" value="FMN_Rdtase-like_dom"/>
</dbReference>
<dbReference type="SUPFAM" id="SSF52218">
    <property type="entry name" value="Flavoproteins"/>
    <property type="match status" value="1"/>
</dbReference>
<comment type="caution">
    <text evidence="2">The sequence shown here is derived from an EMBL/GenBank/DDBJ whole genome shotgun (WGS) entry which is preliminary data.</text>
</comment>
<dbReference type="PANTHER" id="PTHR30543:SF21">
    <property type="entry name" value="NAD(P)H-DEPENDENT FMN REDUCTASE LOT6"/>
    <property type="match status" value="1"/>
</dbReference>
<dbReference type="Gene3D" id="3.40.50.360">
    <property type="match status" value="1"/>
</dbReference>
<protein>
    <submittedName>
        <fullName evidence="2">NAD(P)H-dependent FMN reductase</fullName>
    </submittedName>
</protein>
<proteinExistence type="predicted"/>
<feature type="domain" description="NADPH-dependent FMN reductase-like" evidence="1">
    <location>
        <begin position="3"/>
        <end position="136"/>
    </location>
</feature>
<evidence type="ECO:0000313" key="3">
    <source>
        <dbReference type="Proteomes" id="UP000540412"/>
    </source>
</evidence>
<dbReference type="PANTHER" id="PTHR30543">
    <property type="entry name" value="CHROMATE REDUCTASE"/>
    <property type="match status" value="1"/>
</dbReference>
<sequence length="180" mass="18524">MSTRILLISGSTRPGSTNTAVLRTLAAVAPDGVSAELYTGLTEIPAFVPGDTPSPPAVADLRERLEAADAVLICSPEYAGFMPGSLKNLLEWTVGTADLYEKPVAWINAAADGRGDGAVASLRTVLGYVGADIVESACHRITVLGDMVGPDGTIPDTAVREQLSEVAAAIAGHLTDHSPS</sequence>
<dbReference type="Pfam" id="PF03358">
    <property type="entry name" value="FMN_red"/>
    <property type="match status" value="1"/>
</dbReference>
<accession>A0A7W9UIH2</accession>
<dbReference type="InterPro" id="IPR050712">
    <property type="entry name" value="NAD(P)H-dep_reductase"/>
</dbReference>
<dbReference type="GO" id="GO:0016491">
    <property type="term" value="F:oxidoreductase activity"/>
    <property type="evidence" value="ECO:0007669"/>
    <property type="project" value="InterPro"/>
</dbReference>
<organism evidence="2 3">
    <name type="scientific">Nocardia transvalensis</name>
    <dbReference type="NCBI Taxonomy" id="37333"/>
    <lineage>
        <taxon>Bacteria</taxon>
        <taxon>Bacillati</taxon>
        <taxon>Actinomycetota</taxon>
        <taxon>Actinomycetes</taxon>
        <taxon>Mycobacteriales</taxon>
        <taxon>Nocardiaceae</taxon>
        <taxon>Nocardia</taxon>
    </lineage>
</organism>
<name>A0A7W9UIH2_9NOCA</name>
<dbReference type="EMBL" id="JACHIT010000001">
    <property type="protein sequence ID" value="MBB5914389.1"/>
    <property type="molecule type" value="Genomic_DNA"/>
</dbReference>
<keyword evidence="3" id="KW-1185">Reference proteome</keyword>
<evidence type="ECO:0000259" key="1">
    <source>
        <dbReference type="Pfam" id="PF03358"/>
    </source>
</evidence>
<dbReference type="GO" id="GO:0005829">
    <property type="term" value="C:cytosol"/>
    <property type="evidence" value="ECO:0007669"/>
    <property type="project" value="TreeGrafter"/>
</dbReference>
<dbReference type="Proteomes" id="UP000540412">
    <property type="component" value="Unassembled WGS sequence"/>
</dbReference>
<reference evidence="2 3" key="1">
    <citation type="submission" date="2020-08" db="EMBL/GenBank/DDBJ databases">
        <title>Sequencing the genomes of 1000 actinobacteria strains.</title>
        <authorList>
            <person name="Klenk H.-P."/>
        </authorList>
    </citation>
    <scope>NUCLEOTIDE SEQUENCE [LARGE SCALE GENOMIC DNA]</scope>
    <source>
        <strain evidence="2 3">DSM 43582</strain>
    </source>
</reference>
<evidence type="ECO:0000313" key="2">
    <source>
        <dbReference type="EMBL" id="MBB5914389.1"/>
    </source>
</evidence>